<protein>
    <submittedName>
        <fullName evidence="2">Pimeloyl-ACP methyl ester carboxylesterase</fullName>
    </submittedName>
</protein>
<proteinExistence type="predicted"/>
<sequence>MIWLVTCTLLVLLLGMLGISLYVGWNLTHPARRLLEESPSLYGIAYDNMEFHSRTKDVLLKGWFLPCALNSTHSEPKMTLILSHGYAGNRLEKGLPALALAKSLVANGFHVLMFDFRNSGESEGRLTTIGMLEKQDLLGAIDWVKEHQPGKIGLIGFSMGATTSLLAAAEEPEIVGVVADSPFSQLKPYLHKNLSVWSRLPHFPFTPLIMAILPVLTGIDTRQVDAFAACERIHPRPLLFIHSRDDQAIPYTQSERMWSQHKGSFEFWQTANVGHVGTYHSYPDEYTSRVLGFFNNLLI</sequence>
<feature type="domain" description="Xaa-Pro dipeptidyl-peptidase-like" evidence="1">
    <location>
        <begin position="85"/>
        <end position="274"/>
    </location>
</feature>
<reference evidence="2 3" key="1">
    <citation type="submission" date="2021-03" db="EMBL/GenBank/DDBJ databases">
        <title>Genomic Encyclopedia of Type Strains, Phase IV (KMG-IV): sequencing the most valuable type-strain genomes for metagenomic binning, comparative biology and taxonomic classification.</title>
        <authorList>
            <person name="Goeker M."/>
        </authorList>
    </citation>
    <scope>NUCLEOTIDE SEQUENCE [LARGE SCALE GENOMIC DNA]</scope>
    <source>
        <strain evidence="2 3">DSM 26048</strain>
    </source>
</reference>
<dbReference type="InterPro" id="IPR000383">
    <property type="entry name" value="Xaa-Pro-like_dom"/>
</dbReference>
<dbReference type="PANTHER" id="PTHR43358:SF4">
    <property type="entry name" value="ALPHA_BETA HYDROLASE FOLD-1 DOMAIN-CONTAINING PROTEIN"/>
    <property type="match status" value="1"/>
</dbReference>
<keyword evidence="3" id="KW-1185">Reference proteome</keyword>
<dbReference type="Pfam" id="PF02129">
    <property type="entry name" value="Peptidase_S15"/>
    <property type="match status" value="1"/>
</dbReference>
<dbReference type="InterPro" id="IPR052920">
    <property type="entry name" value="DNA-binding_regulatory"/>
</dbReference>
<evidence type="ECO:0000259" key="1">
    <source>
        <dbReference type="Pfam" id="PF02129"/>
    </source>
</evidence>
<name>A0ABS4IYP3_9BACL</name>
<accession>A0ABS4IYP3</accession>
<dbReference type="EMBL" id="JAGGLB010000015">
    <property type="protein sequence ID" value="MBP1992708.1"/>
    <property type="molecule type" value="Genomic_DNA"/>
</dbReference>
<organism evidence="2 3">
    <name type="scientific">Paenibacillus eucommiae</name>
    <dbReference type="NCBI Taxonomy" id="1355755"/>
    <lineage>
        <taxon>Bacteria</taxon>
        <taxon>Bacillati</taxon>
        <taxon>Bacillota</taxon>
        <taxon>Bacilli</taxon>
        <taxon>Bacillales</taxon>
        <taxon>Paenibacillaceae</taxon>
        <taxon>Paenibacillus</taxon>
    </lineage>
</organism>
<comment type="caution">
    <text evidence="2">The sequence shown here is derived from an EMBL/GenBank/DDBJ whole genome shotgun (WGS) entry which is preliminary data.</text>
</comment>
<gene>
    <name evidence="2" type="ORF">J2Z66_004321</name>
</gene>
<dbReference type="RefSeq" id="WP_209973962.1">
    <property type="nucleotide sequence ID" value="NZ_JAGGLB010000015.1"/>
</dbReference>
<dbReference type="Gene3D" id="3.40.50.1820">
    <property type="entry name" value="alpha/beta hydrolase"/>
    <property type="match status" value="1"/>
</dbReference>
<dbReference type="PANTHER" id="PTHR43358">
    <property type="entry name" value="ALPHA/BETA-HYDROLASE"/>
    <property type="match status" value="1"/>
</dbReference>
<dbReference type="SUPFAM" id="SSF53474">
    <property type="entry name" value="alpha/beta-Hydrolases"/>
    <property type="match status" value="1"/>
</dbReference>
<evidence type="ECO:0000313" key="3">
    <source>
        <dbReference type="Proteomes" id="UP001519287"/>
    </source>
</evidence>
<evidence type="ECO:0000313" key="2">
    <source>
        <dbReference type="EMBL" id="MBP1992708.1"/>
    </source>
</evidence>
<dbReference type="Proteomes" id="UP001519287">
    <property type="component" value="Unassembled WGS sequence"/>
</dbReference>
<dbReference type="InterPro" id="IPR029058">
    <property type="entry name" value="AB_hydrolase_fold"/>
</dbReference>